<evidence type="ECO:0000313" key="2">
    <source>
        <dbReference type="Proteomes" id="UP000218811"/>
    </source>
</evidence>
<organism evidence="1 2">
    <name type="scientific">Wolfiporia cocos (strain MD-104)</name>
    <name type="common">Brown rot fungus</name>
    <dbReference type="NCBI Taxonomy" id="742152"/>
    <lineage>
        <taxon>Eukaryota</taxon>
        <taxon>Fungi</taxon>
        <taxon>Dikarya</taxon>
        <taxon>Basidiomycota</taxon>
        <taxon>Agaricomycotina</taxon>
        <taxon>Agaricomycetes</taxon>
        <taxon>Polyporales</taxon>
        <taxon>Phaeolaceae</taxon>
        <taxon>Wolfiporia</taxon>
    </lineage>
</organism>
<accession>A0A2H3JLA0</accession>
<dbReference type="EMBL" id="KB468076">
    <property type="protein sequence ID" value="PCH40633.1"/>
    <property type="molecule type" value="Genomic_DNA"/>
</dbReference>
<dbReference type="AlphaFoldDB" id="A0A2H3JLA0"/>
<keyword evidence="2" id="KW-1185">Reference proteome</keyword>
<name>A0A2H3JLA0_WOLCO</name>
<sequence length="258" mass="30297">MFCKLGTCQQTRIFFLALYSPHRPSLISQEDIAYVYKMCLRPAVVDTTPEVAAHWPLDYSAALIRSWNVEGIIHPSTHDLLWEILEKFKEKLLQSMNGIRRFKNAFFMHEIHGTKNVTRHHIDDMDQRQLQLSDMLEHFDMERMDTTNVGKDNKVVYMSAYMTEKMATYKLHQGTFRCHKAPDLFPGKIDRLLDDIQLLSQVYNRSRDQTGTACMVTDRFVQRSILSVLPNLYWDLKMMWLVGINYVLHNVKFTSGER</sequence>
<dbReference type="OrthoDB" id="3261690at2759"/>
<protein>
    <submittedName>
        <fullName evidence="1">Uncharacterized protein</fullName>
    </submittedName>
</protein>
<dbReference type="Proteomes" id="UP000218811">
    <property type="component" value="Unassembled WGS sequence"/>
</dbReference>
<reference evidence="1 2" key="1">
    <citation type="journal article" date="2012" name="Science">
        <title>The Paleozoic origin of enzymatic lignin decomposition reconstructed from 31 fungal genomes.</title>
        <authorList>
            <person name="Floudas D."/>
            <person name="Binder M."/>
            <person name="Riley R."/>
            <person name="Barry K."/>
            <person name="Blanchette R.A."/>
            <person name="Henrissat B."/>
            <person name="Martinez A.T."/>
            <person name="Otillar R."/>
            <person name="Spatafora J.W."/>
            <person name="Yadav J.S."/>
            <person name="Aerts A."/>
            <person name="Benoit I."/>
            <person name="Boyd A."/>
            <person name="Carlson A."/>
            <person name="Copeland A."/>
            <person name="Coutinho P.M."/>
            <person name="de Vries R.P."/>
            <person name="Ferreira P."/>
            <person name="Findley K."/>
            <person name="Foster B."/>
            <person name="Gaskell J."/>
            <person name="Glotzer D."/>
            <person name="Gorecki P."/>
            <person name="Heitman J."/>
            <person name="Hesse C."/>
            <person name="Hori C."/>
            <person name="Igarashi K."/>
            <person name="Jurgens J.A."/>
            <person name="Kallen N."/>
            <person name="Kersten P."/>
            <person name="Kohler A."/>
            <person name="Kuees U."/>
            <person name="Kumar T.K.A."/>
            <person name="Kuo A."/>
            <person name="LaButti K."/>
            <person name="Larrondo L.F."/>
            <person name="Lindquist E."/>
            <person name="Ling A."/>
            <person name="Lombard V."/>
            <person name="Lucas S."/>
            <person name="Lundell T."/>
            <person name="Martin R."/>
            <person name="McLaughlin D.J."/>
            <person name="Morgenstern I."/>
            <person name="Morin E."/>
            <person name="Murat C."/>
            <person name="Nagy L.G."/>
            <person name="Nolan M."/>
            <person name="Ohm R.A."/>
            <person name="Patyshakuliyeva A."/>
            <person name="Rokas A."/>
            <person name="Ruiz-Duenas F.J."/>
            <person name="Sabat G."/>
            <person name="Salamov A."/>
            <person name="Samejima M."/>
            <person name="Schmutz J."/>
            <person name="Slot J.C."/>
            <person name="St John F."/>
            <person name="Stenlid J."/>
            <person name="Sun H."/>
            <person name="Sun S."/>
            <person name="Syed K."/>
            <person name="Tsang A."/>
            <person name="Wiebenga A."/>
            <person name="Young D."/>
            <person name="Pisabarro A."/>
            <person name="Eastwood D.C."/>
            <person name="Martin F."/>
            <person name="Cullen D."/>
            <person name="Grigoriev I.V."/>
            <person name="Hibbett D.S."/>
        </authorList>
    </citation>
    <scope>NUCLEOTIDE SEQUENCE [LARGE SCALE GENOMIC DNA]</scope>
    <source>
        <strain evidence="1 2">MD-104</strain>
    </source>
</reference>
<gene>
    <name evidence="1" type="ORF">WOLCODRAFT_159308</name>
</gene>
<evidence type="ECO:0000313" key="1">
    <source>
        <dbReference type="EMBL" id="PCH40633.1"/>
    </source>
</evidence>
<proteinExistence type="predicted"/>